<comment type="caution">
    <text evidence="3">The sequence shown here is derived from an EMBL/GenBank/DDBJ whole genome shotgun (WGS) entry which is preliminary data.</text>
</comment>
<feature type="transmembrane region" description="Helical" evidence="1">
    <location>
        <begin position="521"/>
        <end position="542"/>
    </location>
</feature>
<feature type="chain" id="PRO_5040329636" evidence="2">
    <location>
        <begin position="26"/>
        <end position="625"/>
    </location>
</feature>
<organism evidence="3 4">
    <name type="scientific">Dactylonectria estremocensis</name>
    <dbReference type="NCBI Taxonomy" id="1079267"/>
    <lineage>
        <taxon>Eukaryota</taxon>
        <taxon>Fungi</taxon>
        <taxon>Dikarya</taxon>
        <taxon>Ascomycota</taxon>
        <taxon>Pezizomycotina</taxon>
        <taxon>Sordariomycetes</taxon>
        <taxon>Hypocreomycetidae</taxon>
        <taxon>Hypocreales</taxon>
        <taxon>Nectriaceae</taxon>
        <taxon>Dactylonectria</taxon>
    </lineage>
</organism>
<keyword evidence="2" id="KW-0732">Signal</keyword>
<feature type="transmembrane region" description="Helical" evidence="1">
    <location>
        <begin position="106"/>
        <end position="125"/>
    </location>
</feature>
<feature type="transmembrane region" description="Helical" evidence="1">
    <location>
        <begin position="574"/>
        <end position="598"/>
    </location>
</feature>
<sequence>MLSWCRQLLLSCLLTVAIFSRSAIGGDLDKFDICKIRIDRILNGTETFGAINNETIAPFLYTGPVRGMNIEYARTSRDNFTTLTTQGCKVICEDPIDWYWKTDTSLTLGIISNWILPIIALLAALPYDSLHRRNAGAPWYKGRFWRTVGALLNWLGSPQTALTATLFNIHQIRKCFHETLPSGQGIAGNDALRLLKKDAYYVLCCIGQFNLDDPDQRFLGTLIYGLFNPMCNIVGGEGVHVDGIELPRMGDLRTPNQRATKWTRELLQEMAFQLKMLRRRGVYPTFLSIFLFFIAYAVSLVLAFAAMGERTTAHSLAFGILISWFPLLVLFTILDRNPVSADRSRKLISRWMWNVEAVRQWADNPDPPEPPNWWSQAREEAYLNENGAQQTGFDRYISDFVGQGRQIGYNGLPYAVLTSVYDNAGDNRRMRPLETIINQPIMCLNGHRPGSWWVLSIISQALVWLEIGMAFMISYNVPTVGIGCRSASYLIYGCLSSLPWLMHLLPWFGGPGTKRKVVCHFLCLLSTLTLCFIIFAAFSGVLKNCLCRGGLSGYMDFEDAQFYRNKDHFDVAKWWWAAAIVGALPMFGSFFAAGFLLVKLKSLWQASEQGNPQVGVAEADMQWLI</sequence>
<feature type="transmembrane region" description="Helical" evidence="1">
    <location>
        <begin position="489"/>
        <end position="509"/>
    </location>
</feature>
<keyword evidence="4" id="KW-1185">Reference proteome</keyword>
<dbReference type="Proteomes" id="UP000717696">
    <property type="component" value="Unassembled WGS sequence"/>
</dbReference>
<keyword evidence="1" id="KW-0812">Transmembrane</keyword>
<evidence type="ECO:0000256" key="2">
    <source>
        <dbReference type="SAM" id="SignalP"/>
    </source>
</evidence>
<dbReference type="OrthoDB" id="5392263at2759"/>
<proteinExistence type="predicted"/>
<feature type="transmembrane region" description="Helical" evidence="1">
    <location>
        <begin position="313"/>
        <end position="334"/>
    </location>
</feature>
<gene>
    <name evidence="3" type="ORF">B0J13DRAFT_642479</name>
</gene>
<protein>
    <submittedName>
        <fullName evidence="3">Uncharacterized protein</fullName>
    </submittedName>
</protein>
<evidence type="ECO:0000313" key="4">
    <source>
        <dbReference type="Proteomes" id="UP000717696"/>
    </source>
</evidence>
<dbReference type="AlphaFoldDB" id="A0A9P9E5W5"/>
<evidence type="ECO:0000256" key="1">
    <source>
        <dbReference type="SAM" id="Phobius"/>
    </source>
</evidence>
<keyword evidence="1" id="KW-1133">Transmembrane helix</keyword>
<keyword evidence="1" id="KW-0472">Membrane</keyword>
<reference evidence="3" key="1">
    <citation type="journal article" date="2021" name="Nat. Commun.">
        <title>Genetic determinants of endophytism in the Arabidopsis root mycobiome.</title>
        <authorList>
            <person name="Mesny F."/>
            <person name="Miyauchi S."/>
            <person name="Thiergart T."/>
            <person name="Pickel B."/>
            <person name="Atanasova L."/>
            <person name="Karlsson M."/>
            <person name="Huettel B."/>
            <person name="Barry K.W."/>
            <person name="Haridas S."/>
            <person name="Chen C."/>
            <person name="Bauer D."/>
            <person name="Andreopoulos W."/>
            <person name="Pangilinan J."/>
            <person name="LaButti K."/>
            <person name="Riley R."/>
            <person name="Lipzen A."/>
            <person name="Clum A."/>
            <person name="Drula E."/>
            <person name="Henrissat B."/>
            <person name="Kohler A."/>
            <person name="Grigoriev I.V."/>
            <person name="Martin F.M."/>
            <person name="Hacquard S."/>
        </authorList>
    </citation>
    <scope>NUCLEOTIDE SEQUENCE</scope>
    <source>
        <strain evidence="3">MPI-CAGE-AT-0021</strain>
    </source>
</reference>
<feature type="transmembrane region" description="Helical" evidence="1">
    <location>
        <begin position="282"/>
        <end position="307"/>
    </location>
</feature>
<feature type="transmembrane region" description="Helical" evidence="1">
    <location>
        <begin position="452"/>
        <end position="477"/>
    </location>
</feature>
<accession>A0A9P9E5W5</accession>
<evidence type="ECO:0000313" key="3">
    <source>
        <dbReference type="EMBL" id="KAH7131653.1"/>
    </source>
</evidence>
<name>A0A9P9E5W5_9HYPO</name>
<dbReference type="EMBL" id="JAGMUU010000019">
    <property type="protein sequence ID" value="KAH7131653.1"/>
    <property type="molecule type" value="Genomic_DNA"/>
</dbReference>
<feature type="signal peptide" evidence="2">
    <location>
        <begin position="1"/>
        <end position="25"/>
    </location>
</feature>